<dbReference type="KEGG" id="pbm:CL52_06620"/>
<evidence type="ECO:0000256" key="2">
    <source>
        <dbReference type="SAM" id="SignalP"/>
    </source>
</evidence>
<dbReference type="Proteomes" id="UP000182276">
    <property type="component" value="Unassembled WGS sequence"/>
</dbReference>
<gene>
    <name evidence="3" type="ORF">CL52_06620</name>
    <name evidence="4" type="ORF">SAMN05660875_104245</name>
</gene>
<keyword evidence="6" id="KW-1185">Reference proteome</keyword>
<evidence type="ECO:0008006" key="7">
    <source>
        <dbReference type="Google" id="ProtNLM"/>
    </source>
</evidence>
<evidence type="ECO:0000256" key="1">
    <source>
        <dbReference type="SAM" id="Phobius"/>
    </source>
</evidence>
<sequence>MTSVKKNRSLLAWMLLILILANAYACALEHATHIGFRLALGGPALCLSDPDAPGADAALSLGHAHESADMPFDCPLCSSLLLLGALLLCLGWLGRPARQRLRAADGPLRTPRAHWPSLNPRAP</sequence>
<name>A0A8D4C6D9_9GAMM</name>
<dbReference type="GeneID" id="77259590"/>
<accession>A0A8D4C6D9</accession>
<dbReference type="AlphaFoldDB" id="A0A8D4C6D9"/>
<dbReference type="RefSeq" id="WP_043219202.1">
    <property type="nucleotide sequence ID" value="NZ_CP007511.1"/>
</dbReference>
<dbReference type="Proteomes" id="UP000031271">
    <property type="component" value="Chromosome"/>
</dbReference>
<dbReference type="InterPro" id="IPR021333">
    <property type="entry name" value="DUF2946"/>
</dbReference>
<organism evidence="3 5">
    <name type="scientific">Stutzerimonas balearica DSM 6083</name>
    <dbReference type="NCBI Taxonomy" id="1123016"/>
    <lineage>
        <taxon>Bacteria</taxon>
        <taxon>Pseudomonadati</taxon>
        <taxon>Pseudomonadota</taxon>
        <taxon>Gammaproteobacteria</taxon>
        <taxon>Pseudomonadales</taxon>
        <taxon>Pseudomonadaceae</taxon>
        <taxon>Stutzerimonas</taxon>
    </lineage>
</organism>
<keyword evidence="1" id="KW-0472">Membrane</keyword>
<feature type="signal peptide" evidence="2">
    <location>
        <begin position="1"/>
        <end position="25"/>
    </location>
</feature>
<keyword evidence="2" id="KW-0732">Signal</keyword>
<dbReference type="Pfam" id="PF11162">
    <property type="entry name" value="DUF2946"/>
    <property type="match status" value="1"/>
</dbReference>
<evidence type="ECO:0000313" key="4">
    <source>
        <dbReference type="EMBL" id="SDM37004.1"/>
    </source>
</evidence>
<protein>
    <recommendedName>
        <fullName evidence="7">DUF2946 domain-containing protein</fullName>
    </recommendedName>
</protein>
<evidence type="ECO:0000313" key="3">
    <source>
        <dbReference type="EMBL" id="AJE14732.1"/>
    </source>
</evidence>
<feature type="transmembrane region" description="Helical" evidence="1">
    <location>
        <begin position="70"/>
        <end position="93"/>
    </location>
</feature>
<evidence type="ECO:0000313" key="6">
    <source>
        <dbReference type="Proteomes" id="UP000182276"/>
    </source>
</evidence>
<evidence type="ECO:0000313" key="5">
    <source>
        <dbReference type="Proteomes" id="UP000031271"/>
    </source>
</evidence>
<keyword evidence="1" id="KW-0812">Transmembrane</keyword>
<reference evidence="4 6" key="2">
    <citation type="submission" date="2016-10" db="EMBL/GenBank/DDBJ databases">
        <authorList>
            <person name="Varghese N."/>
            <person name="Submissions S."/>
        </authorList>
    </citation>
    <scope>NUCLEOTIDE SEQUENCE [LARGE SCALE GENOMIC DNA]</scope>
    <source>
        <strain evidence="4 6">DSM 6083</strain>
    </source>
</reference>
<reference evidence="5" key="1">
    <citation type="submission" date="2014-03" db="EMBL/GenBank/DDBJ databases">
        <title>Complete genome of Pseudomonas balearica DSM 6083T, a sewage water isolate from an enrichment with 2-methylnaphthalene.</title>
        <authorList>
            <person name="Salva-Serra F."/>
            <person name="Jaen-Luchoro D."/>
            <person name="Busquets A."/>
            <person name="Pena A."/>
            <person name="Gomila M."/>
            <person name="Bosch R."/>
            <person name="Nogales B."/>
            <person name="Garcia-Valdes E."/>
            <person name="Lalucat J."/>
            <person name="Bennasar A."/>
        </authorList>
    </citation>
    <scope>NUCLEOTIDE SEQUENCE [LARGE SCALE GENOMIC DNA]</scope>
    <source>
        <strain evidence="5">DSM 6083</strain>
    </source>
</reference>
<dbReference type="EMBL" id="CP007511">
    <property type="protein sequence ID" value="AJE14732.1"/>
    <property type="molecule type" value="Genomic_DNA"/>
</dbReference>
<feature type="chain" id="PRO_5034739563" description="DUF2946 domain-containing protein" evidence="2">
    <location>
        <begin position="26"/>
        <end position="123"/>
    </location>
</feature>
<dbReference type="EMBL" id="FNHO01000004">
    <property type="protein sequence ID" value="SDM37004.1"/>
    <property type="molecule type" value="Genomic_DNA"/>
</dbReference>
<reference evidence="3 5" key="3">
    <citation type="journal article" name="Genome Announc.">
        <title>Complete Genome Sequence of Pseudomonas balearica DSM 6083T.</title>
        <authorList>
            <person name="Bennasar-Figueras A."/>
            <person name="Salva-Serra F."/>
            <person name="Jaen-Luchoro D."/>
            <person name="Segui C."/>
            <person name="Aliaga F."/>
            <person name="Busquets A."/>
            <person name="Gomila M."/>
            <person name="Moore E.R."/>
            <person name="Lalucat J."/>
        </authorList>
    </citation>
    <scope>NUCLEOTIDE SEQUENCE [LARGE SCALE GENOMIC DNA]</scope>
    <source>
        <strain evidence="5">DSM 6083</strain>
        <strain evidence="3">DSM6083</strain>
    </source>
</reference>
<proteinExistence type="predicted"/>
<keyword evidence="1" id="KW-1133">Transmembrane helix</keyword>